<dbReference type="Pfam" id="PF00593">
    <property type="entry name" value="TonB_dep_Rec_b-barrel"/>
    <property type="match status" value="1"/>
</dbReference>
<comment type="similarity">
    <text evidence="4">Belongs to the TonB-dependent receptor family.</text>
</comment>
<evidence type="ECO:0000259" key="6">
    <source>
        <dbReference type="Pfam" id="PF00593"/>
    </source>
</evidence>
<feature type="domain" description="TonB-dependent receptor plug" evidence="7">
    <location>
        <begin position="67"/>
        <end position="165"/>
    </location>
</feature>
<keyword evidence="3" id="KW-0998">Cell outer membrane</keyword>
<feature type="signal peptide" evidence="5">
    <location>
        <begin position="1"/>
        <end position="30"/>
    </location>
</feature>
<evidence type="ECO:0000256" key="5">
    <source>
        <dbReference type="SAM" id="SignalP"/>
    </source>
</evidence>
<dbReference type="Pfam" id="PF07715">
    <property type="entry name" value="Plug"/>
    <property type="match status" value="1"/>
</dbReference>
<dbReference type="InterPro" id="IPR036942">
    <property type="entry name" value="Beta-barrel_TonB_sf"/>
</dbReference>
<keyword evidence="4" id="KW-0798">TonB box</keyword>
<dbReference type="Gene3D" id="2.40.170.20">
    <property type="entry name" value="TonB-dependent receptor, beta-barrel domain"/>
    <property type="match status" value="1"/>
</dbReference>
<keyword evidence="5" id="KW-0732">Signal</keyword>
<evidence type="ECO:0000313" key="9">
    <source>
        <dbReference type="Proteomes" id="UP001595892"/>
    </source>
</evidence>
<dbReference type="Gene3D" id="2.170.130.10">
    <property type="entry name" value="TonB-dependent receptor, plug domain"/>
    <property type="match status" value="1"/>
</dbReference>
<organism evidence="8 9">
    <name type="scientific">Coralloluteibacterium thermophilum</name>
    <dbReference type="NCBI Taxonomy" id="2707049"/>
    <lineage>
        <taxon>Bacteria</taxon>
        <taxon>Pseudomonadati</taxon>
        <taxon>Pseudomonadota</taxon>
        <taxon>Gammaproteobacteria</taxon>
        <taxon>Lysobacterales</taxon>
        <taxon>Lysobacteraceae</taxon>
        <taxon>Coralloluteibacterium</taxon>
    </lineage>
</organism>
<dbReference type="EMBL" id="JBHSGG010000031">
    <property type="protein sequence ID" value="MFC4728789.1"/>
    <property type="molecule type" value="Genomic_DNA"/>
</dbReference>
<evidence type="ECO:0000256" key="1">
    <source>
        <dbReference type="ARBA" id="ARBA00004442"/>
    </source>
</evidence>
<feature type="chain" id="PRO_5046910530" evidence="5">
    <location>
        <begin position="31"/>
        <end position="885"/>
    </location>
</feature>
<evidence type="ECO:0000256" key="3">
    <source>
        <dbReference type="ARBA" id="ARBA00023237"/>
    </source>
</evidence>
<dbReference type="PANTHER" id="PTHR40980">
    <property type="entry name" value="PLUG DOMAIN-CONTAINING PROTEIN"/>
    <property type="match status" value="1"/>
</dbReference>
<comment type="caution">
    <text evidence="8">The sequence shown here is derived from an EMBL/GenBank/DDBJ whole genome shotgun (WGS) entry which is preliminary data.</text>
</comment>
<dbReference type="PANTHER" id="PTHR40980:SF5">
    <property type="entry name" value="TONB-DEPENDENT RECEPTOR"/>
    <property type="match status" value="1"/>
</dbReference>
<keyword evidence="2 4" id="KW-0472">Membrane</keyword>
<proteinExistence type="inferred from homology"/>
<keyword evidence="8" id="KW-0675">Receptor</keyword>
<evidence type="ECO:0000256" key="2">
    <source>
        <dbReference type="ARBA" id="ARBA00023136"/>
    </source>
</evidence>
<evidence type="ECO:0000256" key="4">
    <source>
        <dbReference type="RuleBase" id="RU003357"/>
    </source>
</evidence>
<name>A0ABV9NMG7_9GAMM</name>
<dbReference type="InterPro" id="IPR037066">
    <property type="entry name" value="Plug_dom_sf"/>
</dbReference>
<accession>A0ABV9NMG7</accession>
<evidence type="ECO:0000313" key="8">
    <source>
        <dbReference type="EMBL" id="MFC4728789.1"/>
    </source>
</evidence>
<protein>
    <submittedName>
        <fullName evidence="8">TonB-dependent receptor domain-containing protein</fullName>
    </submittedName>
</protein>
<reference evidence="9" key="1">
    <citation type="journal article" date="2019" name="Int. J. Syst. Evol. Microbiol.">
        <title>The Global Catalogue of Microorganisms (GCM) 10K type strain sequencing project: providing services to taxonomists for standard genome sequencing and annotation.</title>
        <authorList>
            <consortium name="The Broad Institute Genomics Platform"/>
            <consortium name="The Broad Institute Genome Sequencing Center for Infectious Disease"/>
            <person name="Wu L."/>
            <person name="Ma J."/>
        </authorList>
    </citation>
    <scope>NUCLEOTIDE SEQUENCE [LARGE SCALE GENOMIC DNA]</scope>
    <source>
        <strain evidence="9">CGMCC 1.13574</strain>
    </source>
</reference>
<dbReference type="Proteomes" id="UP001595892">
    <property type="component" value="Unassembled WGS sequence"/>
</dbReference>
<dbReference type="InterPro" id="IPR000531">
    <property type="entry name" value="Beta-barrel_TonB"/>
</dbReference>
<evidence type="ECO:0000259" key="7">
    <source>
        <dbReference type="Pfam" id="PF07715"/>
    </source>
</evidence>
<keyword evidence="9" id="KW-1185">Reference proteome</keyword>
<comment type="subcellular location">
    <subcellularLocation>
        <location evidence="1 4">Cell outer membrane</location>
    </subcellularLocation>
</comment>
<dbReference type="RefSeq" id="WP_377004859.1">
    <property type="nucleotide sequence ID" value="NZ_JBHSGG010000031.1"/>
</dbReference>
<gene>
    <name evidence="8" type="ORF">ACFO3Q_11470</name>
</gene>
<dbReference type="SUPFAM" id="SSF56935">
    <property type="entry name" value="Porins"/>
    <property type="match status" value="1"/>
</dbReference>
<dbReference type="InterPro" id="IPR012910">
    <property type="entry name" value="Plug_dom"/>
</dbReference>
<sequence length="885" mass="97632">MTSSAARPGPLRSTLFLAITGLLAAPGALAQTAQDAASTAPQSSSSARALDAVTVRGEYIPEPMAQTSEIASFVTREDFQRTGDSDAAQALTRVTGLSLAQGRFVYVRGLGERYSSALLNGSALPSPEPLQRVVPLDLFPSSVLDSITVQKTYSVRYPGEFGGGVIDLQTITVPDEPFFNLSVGTGGNTETTGKRGLTHYGGGDDFWGYDNGTRKMPRELRDAIATGNRVDGAFFSQQELARIGRSFVNAPLTLLQETDSVDPDVSFGGSAGYSADMGSFRMGFIAVAGFENKWNTRNGVQQEGANINDVLEVRTDYDFRSTQNDAKVNVLLGTGLDWGQHKVNLTTIYVHDTIKETRSREGFDELFGEFVRDDYTEWFERDMVNNQIAGSHSFGEYDDLTIEWRGSFSKARRQAPYERGIRYRLVDTGTEQYYVHSASREQNYTRFSTVDDKVVSGGVDVTWRLPVEREAILSGGLSYSDNDRSAESREFRFLALNGPLPELVQRQRVDFLLSDYNISQGYLTLRETTGSSGAAAYDATLKVKGAYLQAEAEIVPALRGTVGVRYEDATQAVRPYNLFSAAVPQAAPPLANDYFLPAGTLTWNFAENQQVRVGASKTIGRPQFRELAPQQYLDTDSDRLFIGNPYLFDTEIRNYDARYEFFFDQGGSFTAALFYKDLDRPIESIVNEAGGTIQQTFINVPRAELYGAEVDFRRYFDLPIQADWWGQKRLYVGGNYTYTKSEVKAKAGDVVYPLGFNGQPVDALQFVRVGSAMQGQSQDIANVQIGIEDEASRSQLTLAATYVGERISARGRPGQPDFVQRPGTMLDLIARKGIDFGGTEVTVSFEARNLLGTEYQEYQELGGGRVDINRYDLGRSFSINLSAAF</sequence>
<feature type="domain" description="TonB-dependent receptor-like beta-barrel" evidence="6">
    <location>
        <begin position="434"/>
        <end position="850"/>
    </location>
</feature>